<dbReference type="AlphaFoldDB" id="A0A139BUM3"/>
<reference evidence="2 3" key="1">
    <citation type="submission" date="2016-02" db="EMBL/GenBank/DDBJ databases">
        <authorList>
            <person name="Wen L."/>
            <person name="He K."/>
            <person name="Yang H."/>
        </authorList>
    </citation>
    <scope>NUCLEOTIDE SEQUENCE [LARGE SCALE GENOMIC DNA]</scope>
    <source>
        <strain evidence="2">ShG14-8</strain>
    </source>
</reference>
<evidence type="ECO:0000259" key="1">
    <source>
        <dbReference type="Pfam" id="PF25559"/>
    </source>
</evidence>
<protein>
    <recommendedName>
        <fullName evidence="1">DUF7931 domain-containing protein</fullName>
    </recommendedName>
</protein>
<organism evidence="2 3">
    <name type="scientific">Candidatus Gallionella acididurans</name>
    <dbReference type="NCBI Taxonomy" id="1796491"/>
    <lineage>
        <taxon>Bacteria</taxon>
        <taxon>Pseudomonadati</taxon>
        <taxon>Pseudomonadota</taxon>
        <taxon>Betaproteobacteria</taxon>
        <taxon>Nitrosomonadales</taxon>
        <taxon>Gallionellaceae</taxon>
        <taxon>Gallionella</taxon>
    </lineage>
</organism>
<dbReference type="Pfam" id="PF25559">
    <property type="entry name" value="DUF7931"/>
    <property type="match status" value="1"/>
</dbReference>
<evidence type="ECO:0000313" key="3">
    <source>
        <dbReference type="Proteomes" id="UP000070578"/>
    </source>
</evidence>
<dbReference type="InterPro" id="IPR057691">
    <property type="entry name" value="DUF7931"/>
</dbReference>
<comment type="caution">
    <text evidence="2">The sequence shown here is derived from an EMBL/GenBank/DDBJ whole genome shotgun (WGS) entry which is preliminary data.</text>
</comment>
<sequence length="163" mass="18606">MAEDPPQHTRLDGITEYVAALDTLCKLAQHRLYLFDKDFDGAGYDSEARYATLRNFLLANPANRLFVLAHDTGYLATRCPRMMTLLHQSGTGMSVYQTPKNLQHISEPFAVADEANYVRRFHFDDTRGILALHDPENARVLQSRFLEMWATSHPTPATIRLRI</sequence>
<dbReference type="EMBL" id="LSLI01000022">
    <property type="protein sequence ID" value="KXS32666.1"/>
    <property type="molecule type" value="Genomic_DNA"/>
</dbReference>
<accession>A0A139BUM3</accession>
<feature type="domain" description="DUF7931" evidence="1">
    <location>
        <begin position="16"/>
        <end position="156"/>
    </location>
</feature>
<proteinExistence type="predicted"/>
<dbReference type="Proteomes" id="UP000070578">
    <property type="component" value="Unassembled WGS sequence"/>
</dbReference>
<name>A0A139BUM3_9PROT</name>
<gene>
    <name evidence="2" type="ORF">AWT59_1193</name>
</gene>
<evidence type="ECO:0000313" key="2">
    <source>
        <dbReference type="EMBL" id="KXS32666.1"/>
    </source>
</evidence>
<reference evidence="2 3" key="2">
    <citation type="submission" date="2016-03" db="EMBL/GenBank/DDBJ databases">
        <title>New uncultured bacterium of the family Gallionellaceae from acid mine drainage: description and reconstruction of genome based on metagenomic analysis of microbial community.</title>
        <authorList>
            <person name="Kadnikov V."/>
            <person name="Ivasenko D."/>
            <person name="Beletsky A."/>
            <person name="Mardanov A."/>
            <person name="Danilova E."/>
            <person name="Pimenov N."/>
            <person name="Karnachuk O."/>
            <person name="Ravin N."/>
        </authorList>
    </citation>
    <scope>NUCLEOTIDE SEQUENCE [LARGE SCALE GENOMIC DNA]</scope>
    <source>
        <strain evidence="2">ShG14-8</strain>
    </source>
</reference>